<dbReference type="Proteomes" id="UP000278149">
    <property type="component" value="Unassembled WGS sequence"/>
</dbReference>
<organism evidence="1 2">
    <name type="scientific">Candidatus Korarchaeum cryptofilum</name>
    <dbReference type="NCBI Taxonomy" id="498846"/>
    <lineage>
        <taxon>Archaea</taxon>
        <taxon>Thermoproteota</taxon>
        <taxon>Candidatus Korarchaeia</taxon>
        <taxon>Candidatus Korarchaeales</taxon>
        <taxon>Candidatus Korarchaeaceae</taxon>
        <taxon>Candidatus Korarchaeum</taxon>
    </lineage>
</organism>
<evidence type="ECO:0000313" key="2">
    <source>
        <dbReference type="Proteomes" id="UP000278149"/>
    </source>
</evidence>
<sequence>MQQTIETILLILITVALIITAPLMLAEGAWKIASEAGTKAWTDVGNAWNSWLNFYNWLMDSIDNLLFGGGKGGTATNTTAGNSTSGK</sequence>
<reference evidence="1 2" key="1">
    <citation type="submission" date="2018-10" db="EMBL/GenBank/DDBJ databases">
        <title>Co-occurring genomic capacity for anaerobic methane metabolism and dissimilatory sulfite reduction discovered in the Korarchaeota.</title>
        <authorList>
            <person name="Mckay L.J."/>
            <person name="Dlakic M."/>
            <person name="Fields M.W."/>
            <person name="Delmont T.O."/>
            <person name="Eren A.M."/>
            <person name="Jay Z.J."/>
            <person name="Klingelsmith K.B."/>
            <person name="Rusch D.B."/>
            <person name="Inskeep W.P."/>
        </authorList>
    </citation>
    <scope>NUCLEOTIDE SEQUENCE [LARGE SCALE GENOMIC DNA]</scope>
    <source>
        <strain evidence="1 2">WS</strain>
    </source>
</reference>
<dbReference type="RefSeq" id="WP_012309961.1">
    <property type="nucleotide sequence ID" value="NZ_RCOR01000018.1"/>
</dbReference>
<dbReference type="GeneID" id="6094595"/>
<gene>
    <name evidence="1" type="ORF">D9Q81_03675</name>
</gene>
<comment type="caution">
    <text evidence="1">The sequence shown here is derived from an EMBL/GenBank/DDBJ whole genome shotgun (WGS) entry which is preliminary data.</text>
</comment>
<proteinExistence type="predicted"/>
<name>A0A429G7D6_9CREN</name>
<accession>A0A429G7D6</accession>
<dbReference type="EMBL" id="RCOR01000018">
    <property type="protein sequence ID" value="RSN69706.1"/>
    <property type="molecule type" value="Genomic_DNA"/>
</dbReference>
<protein>
    <submittedName>
        <fullName evidence="1">Uncharacterized protein</fullName>
    </submittedName>
</protein>
<evidence type="ECO:0000313" key="1">
    <source>
        <dbReference type="EMBL" id="RSN69706.1"/>
    </source>
</evidence>
<dbReference type="AlphaFoldDB" id="A0A429G7D6"/>